<organism evidence="2 3">
    <name type="scientific">Pseudozyma hubeiensis (strain SY62)</name>
    <name type="common">Yeast</name>
    <dbReference type="NCBI Taxonomy" id="1305764"/>
    <lineage>
        <taxon>Eukaryota</taxon>
        <taxon>Fungi</taxon>
        <taxon>Dikarya</taxon>
        <taxon>Basidiomycota</taxon>
        <taxon>Ustilaginomycotina</taxon>
        <taxon>Ustilaginomycetes</taxon>
        <taxon>Ustilaginales</taxon>
        <taxon>Ustilaginaceae</taxon>
        <taxon>Pseudozyma</taxon>
    </lineage>
</organism>
<evidence type="ECO:0000313" key="2">
    <source>
        <dbReference type="EMBL" id="GAC94929.1"/>
    </source>
</evidence>
<keyword evidence="3" id="KW-1185">Reference proteome</keyword>
<dbReference type="RefSeq" id="XP_012188516.1">
    <property type="nucleotide sequence ID" value="XM_012333126.1"/>
</dbReference>
<accession>R9P197</accession>
<reference evidence="3" key="1">
    <citation type="journal article" date="2013" name="Genome Announc.">
        <title>Draft genome sequence of the basidiomycetous yeast-like fungus Pseudozyma hubeiensis SY62, which produces an abundant amount of the biosurfactant mannosylerythritol lipids.</title>
        <authorList>
            <person name="Konishi M."/>
            <person name="Hatada Y."/>
            <person name="Horiuchi J."/>
        </authorList>
    </citation>
    <scope>NUCLEOTIDE SEQUENCE [LARGE SCALE GENOMIC DNA]</scope>
    <source>
        <strain evidence="3">SY62</strain>
    </source>
</reference>
<dbReference type="AlphaFoldDB" id="R9P197"/>
<evidence type="ECO:0000313" key="3">
    <source>
        <dbReference type="Proteomes" id="UP000014071"/>
    </source>
</evidence>
<dbReference type="Proteomes" id="UP000014071">
    <property type="component" value="Unassembled WGS sequence"/>
</dbReference>
<protein>
    <submittedName>
        <fullName evidence="2">Cutinase G-box binding protein</fullName>
    </submittedName>
</protein>
<feature type="region of interest" description="Disordered" evidence="1">
    <location>
        <begin position="108"/>
        <end position="128"/>
    </location>
</feature>
<gene>
    <name evidence="2" type="ORF">PHSY_002502</name>
</gene>
<dbReference type="EMBL" id="DF238786">
    <property type="protein sequence ID" value="GAC94929.1"/>
    <property type="molecule type" value="Genomic_DNA"/>
</dbReference>
<proteinExistence type="predicted"/>
<name>R9P197_PSEHS</name>
<sequence>MAEERILAKGVRSYLYSDVCMSKRAIIRNALFCRVCGTQSAQLQQTRVHDRLGVLQGTLDTRTSRTEQPCCSSTAPKRIVHNGRASLTPLFPTPTVMPSTLDVEPLLQHGSPSTEGLGEIRNDEKPKLQRAPEPIVSLDLWQNVLRLS</sequence>
<evidence type="ECO:0000256" key="1">
    <source>
        <dbReference type="SAM" id="MobiDB-lite"/>
    </source>
</evidence>
<dbReference type="HOGENOM" id="CLU_1759628_0_0_1"/>
<feature type="compositionally biased region" description="Basic and acidic residues" evidence="1">
    <location>
        <begin position="118"/>
        <end position="127"/>
    </location>
</feature>
<dbReference type="GeneID" id="24107795"/>